<reference evidence="2 3" key="1">
    <citation type="journal article" date="2009" name="Nature">
        <title>The Sorghum bicolor genome and the diversification of grasses.</title>
        <authorList>
            <person name="Paterson A.H."/>
            <person name="Bowers J.E."/>
            <person name="Bruggmann R."/>
            <person name="Dubchak I."/>
            <person name="Grimwood J."/>
            <person name="Gundlach H."/>
            <person name="Haberer G."/>
            <person name="Hellsten U."/>
            <person name="Mitros T."/>
            <person name="Poliakov A."/>
            <person name="Schmutz J."/>
            <person name="Spannagl M."/>
            <person name="Tang H."/>
            <person name="Wang X."/>
            <person name="Wicker T."/>
            <person name="Bharti A.K."/>
            <person name="Chapman J."/>
            <person name="Feltus F.A."/>
            <person name="Gowik U."/>
            <person name="Grigoriev I.V."/>
            <person name="Lyons E."/>
            <person name="Maher C.A."/>
            <person name="Martis M."/>
            <person name="Narechania A."/>
            <person name="Otillar R.P."/>
            <person name="Penning B.W."/>
            <person name="Salamov A.A."/>
            <person name="Wang Y."/>
            <person name="Zhang L."/>
            <person name="Carpita N.C."/>
            <person name="Freeling M."/>
            <person name="Gingle A.R."/>
            <person name="Hash C.T."/>
            <person name="Keller B."/>
            <person name="Klein P."/>
            <person name="Kresovich S."/>
            <person name="McCann M.C."/>
            <person name="Ming R."/>
            <person name="Peterson D.G."/>
            <person name="Mehboob-ur-Rahman"/>
            <person name="Ware D."/>
            <person name="Westhoff P."/>
            <person name="Mayer K.F."/>
            <person name="Messing J."/>
            <person name="Rokhsar D.S."/>
        </authorList>
    </citation>
    <scope>NUCLEOTIDE SEQUENCE [LARGE SCALE GENOMIC DNA]</scope>
    <source>
        <strain evidence="3">cv. BTx623</strain>
    </source>
</reference>
<dbReference type="EMBL" id="CM000760">
    <property type="protein sequence ID" value="KXG38831.1"/>
    <property type="molecule type" value="Genomic_DNA"/>
</dbReference>
<evidence type="ECO:0000259" key="1">
    <source>
        <dbReference type="Pfam" id="PF23310"/>
    </source>
</evidence>
<dbReference type="Gramene" id="KXG38831">
    <property type="protein sequence ID" value="KXG38831"/>
    <property type="gene ID" value="SORBI_3001G285700"/>
</dbReference>
<evidence type="ECO:0000313" key="3">
    <source>
        <dbReference type="Proteomes" id="UP000000768"/>
    </source>
</evidence>
<gene>
    <name evidence="2" type="ORF">SORBI_3001G285700</name>
</gene>
<dbReference type="OMA" id="AFREVMW"/>
<dbReference type="InterPro" id="IPR040338">
    <property type="entry name" value="At1g67623-like"/>
</dbReference>
<proteinExistence type="predicted"/>
<reference evidence="3" key="2">
    <citation type="journal article" date="2018" name="Plant J.">
        <title>The Sorghum bicolor reference genome: improved assembly, gene annotations, a transcriptome atlas, and signatures of genome organization.</title>
        <authorList>
            <person name="McCormick R.F."/>
            <person name="Truong S.K."/>
            <person name="Sreedasyam A."/>
            <person name="Jenkins J."/>
            <person name="Shu S."/>
            <person name="Sims D."/>
            <person name="Kennedy M."/>
            <person name="Amirebrahimi M."/>
            <person name="Weers B.D."/>
            <person name="McKinley B."/>
            <person name="Mattison A."/>
            <person name="Morishige D.T."/>
            <person name="Grimwood J."/>
            <person name="Schmutz J."/>
            <person name="Mullet J.E."/>
        </authorList>
    </citation>
    <scope>NUCLEOTIDE SEQUENCE [LARGE SCALE GENOMIC DNA]</scope>
    <source>
        <strain evidence="3">cv. BTx623</strain>
    </source>
</reference>
<dbReference type="FunCoup" id="A0A1B6QLM4">
    <property type="interactions" value="1"/>
</dbReference>
<name>A0A1B6QLM4_SORBI</name>
<dbReference type="PANTHER" id="PTHR33784:SF10">
    <property type="entry name" value="F-BOX PROTEIN"/>
    <property type="match status" value="1"/>
</dbReference>
<dbReference type="STRING" id="4558.A0A1B6QLM4"/>
<protein>
    <recommendedName>
        <fullName evidence="1">At2g35280-like TPR domain-containing protein</fullName>
    </recommendedName>
</protein>
<dbReference type="InParanoid" id="A0A1B6QLM4"/>
<accession>A0A1B6QLM4</accession>
<organism evidence="2 3">
    <name type="scientific">Sorghum bicolor</name>
    <name type="common">Sorghum</name>
    <name type="synonym">Sorghum vulgare</name>
    <dbReference type="NCBI Taxonomy" id="4558"/>
    <lineage>
        <taxon>Eukaryota</taxon>
        <taxon>Viridiplantae</taxon>
        <taxon>Streptophyta</taxon>
        <taxon>Embryophyta</taxon>
        <taxon>Tracheophyta</taxon>
        <taxon>Spermatophyta</taxon>
        <taxon>Magnoliopsida</taxon>
        <taxon>Liliopsida</taxon>
        <taxon>Poales</taxon>
        <taxon>Poaceae</taxon>
        <taxon>PACMAD clade</taxon>
        <taxon>Panicoideae</taxon>
        <taxon>Andropogonodae</taxon>
        <taxon>Andropogoneae</taxon>
        <taxon>Sorghinae</taxon>
        <taxon>Sorghum</taxon>
    </lineage>
</organism>
<feature type="domain" description="At2g35280-like TPR" evidence="1">
    <location>
        <begin position="48"/>
        <end position="114"/>
    </location>
</feature>
<dbReference type="PANTHER" id="PTHR33784">
    <property type="entry name" value="OS05G0482100 PROTEIN"/>
    <property type="match status" value="1"/>
</dbReference>
<keyword evidence="3" id="KW-1185">Reference proteome</keyword>
<sequence>MAPRQTLLPLPNDMVIKIAELVAATSPPRMEDLCNLRANYLALVNKLVAAGNPEACFILGVRLILTQGRMDPFGTACLKQAANADHKVAAYVLGVLHCGDKDAEQYIKQVEGEGDVVARRGELEASKTNQECVKCREQAVNAFREVMWRGGRNGRLCVVGATAGDKL</sequence>
<dbReference type="InterPro" id="IPR057136">
    <property type="entry name" value="At2g35280_TPR_dom"/>
</dbReference>
<dbReference type="AlphaFoldDB" id="A0A1B6QLM4"/>
<dbReference type="Proteomes" id="UP000000768">
    <property type="component" value="Chromosome 1"/>
</dbReference>
<dbReference type="Pfam" id="PF23310">
    <property type="entry name" value="TPR_27"/>
    <property type="match status" value="1"/>
</dbReference>
<evidence type="ECO:0000313" key="2">
    <source>
        <dbReference type="EMBL" id="KXG38831.1"/>
    </source>
</evidence>